<gene>
    <name evidence="4" type="ORF">LAMI_0D10088G</name>
</gene>
<dbReference type="AlphaFoldDB" id="A0A1G4JDW5"/>
<keyword evidence="1" id="KW-0588">Pheromone</keyword>
<dbReference type="EMBL" id="LT598463">
    <property type="protein sequence ID" value="SCU88438.1"/>
    <property type="molecule type" value="Genomic_DNA"/>
</dbReference>
<dbReference type="InterPro" id="IPR008675">
    <property type="entry name" value="Mating_factor_alpha_N"/>
</dbReference>
<dbReference type="GO" id="GO:0007618">
    <property type="term" value="P:mating"/>
    <property type="evidence" value="ECO:0007669"/>
    <property type="project" value="UniProtKB-UniRule"/>
</dbReference>
<dbReference type="InterPro" id="IPR016326">
    <property type="entry name" value="Mating_factor_a"/>
</dbReference>
<evidence type="ECO:0000313" key="5">
    <source>
        <dbReference type="Proteomes" id="UP000191024"/>
    </source>
</evidence>
<accession>A0A1G4JDW5</accession>
<sequence>MKLTVFWTAFLSFLTTFIVTASAAPVADSANDGSVNIPAESIIGFLDLSDSKDATLVPVSNGTHSGFLFLNSTILSQASTESLKKRSAQPWRWLSLRAGEALHKREADAEADPWQWLSLRAGEALHKREAEAAPWSWLSLRAGEALHKRNANAEAEAAPWRWLSLRAGEALHKREADAAPWRWLSLRAGEALH</sequence>
<dbReference type="Pfam" id="PF05436">
    <property type="entry name" value="MF_alpha_N"/>
    <property type="match status" value="1"/>
</dbReference>
<evidence type="ECO:0000259" key="3">
    <source>
        <dbReference type="Pfam" id="PF05436"/>
    </source>
</evidence>
<evidence type="ECO:0000256" key="2">
    <source>
        <dbReference type="SAM" id="SignalP"/>
    </source>
</evidence>
<dbReference type="Proteomes" id="UP000191024">
    <property type="component" value="Chromosome D"/>
</dbReference>
<name>A0A1G4JDW5_9SACH</name>
<proteinExistence type="predicted"/>
<dbReference type="PIRSF" id="PIRSF001866">
    <property type="entry name" value="Mating_factor_alpha"/>
    <property type="match status" value="1"/>
</dbReference>
<keyword evidence="2" id="KW-0732">Signal</keyword>
<keyword evidence="5" id="KW-1185">Reference proteome</keyword>
<feature type="signal peptide" evidence="2">
    <location>
        <begin position="1"/>
        <end position="23"/>
    </location>
</feature>
<protein>
    <recommendedName>
        <fullName evidence="1">Mating factor alpha</fullName>
    </recommendedName>
</protein>
<evidence type="ECO:0000313" key="4">
    <source>
        <dbReference type="EMBL" id="SCU88438.1"/>
    </source>
</evidence>
<dbReference type="GO" id="GO:0000750">
    <property type="term" value="P:pheromone-dependent signal transduction involved in conjugation with cellular fusion"/>
    <property type="evidence" value="ECO:0007669"/>
    <property type="project" value="UniProtKB-UniRule"/>
</dbReference>
<dbReference type="GO" id="GO:0005576">
    <property type="term" value="C:extracellular region"/>
    <property type="evidence" value="ECO:0007669"/>
    <property type="project" value="UniProtKB-UniRule"/>
</dbReference>
<evidence type="ECO:0000256" key="1">
    <source>
        <dbReference type="PIRNR" id="PIRNR001866"/>
    </source>
</evidence>
<reference evidence="4 5" key="1">
    <citation type="submission" date="2016-03" db="EMBL/GenBank/DDBJ databases">
        <authorList>
            <person name="Devillers H."/>
        </authorList>
    </citation>
    <scope>NUCLEOTIDE SEQUENCE [LARGE SCALE GENOMIC DNA]</scope>
    <source>
        <strain evidence="4">CBS 11717</strain>
    </source>
</reference>
<dbReference type="OrthoDB" id="3766782at2759"/>
<organism evidence="4 5">
    <name type="scientific">Lachancea mirantina</name>
    <dbReference type="NCBI Taxonomy" id="1230905"/>
    <lineage>
        <taxon>Eukaryota</taxon>
        <taxon>Fungi</taxon>
        <taxon>Dikarya</taxon>
        <taxon>Ascomycota</taxon>
        <taxon>Saccharomycotina</taxon>
        <taxon>Saccharomycetes</taxon>
        <taxon>Saccharomycetales</taxon>
        <taxon>Saccharomycetaceae</taxon>
        <taxon>Lachancea</taxon>
    </lineage>
</organism>
<dbReference type="GO" id="GO:0000772">
    <property type="term" value="F:mating pheromone activity"/>
    <property type="evidence" value="ECO:0007669"/>
    <property type="project" value="InterPro"/>
</dbReference>
<feature type="domain" description="Mating factor alpha precursor N-terminal" evidence="3">
    <location>
        <begin position="8"/>
        <end position="86"/>
    </location>
</feature>
<feature type="chain" id="PRO_5009236001" description="Mating factor alpha" evidence="2">
    <location>
        <begin position="24"/>
        <end position="193"/>
    </location>
</feature>